<dbReference type="CDD" id="cd09272">
    <property type="entry name" value="RNase_HI_RT_Ty1"/>
    <property type="match status" value="1"/>
</dbReference>
<feature type="non-terminal residue" evidence="1">
    <location>
        <position position="1"/>
    </location>
</feature>
<dbReference type="PANTHER" id="PTHR11439">
    <property type="entry name" value="GAG-POL-RELATED RETROTRANSPOSON"/>
    <property type="match status" value="1"/>
</dbReference>
<dbReference type="STRING" id="157652.A0A371EXS5"/>
<accession>A0A371EXS5</accession>
<protein>
    <recommendedName>
        <fullName evidence="3">Retrovirus-related Pol polyprotein from transposon TNT 1-94</fullName>
    </recommendedName>
</protein>
<dbReference type="Proteomes" id="UP000257109">
    <property type="component" value="Unassembled WGS sequence"/>
</dbReference>
<reference evidence="1" key="1">
    <citation type="submission" date="2018-05" db="EMBL/GenBank/DDBJ databases">
        <title>Draft genome of Mucuna pruriens seed.</title>
        <authorList>
            <person name="Nnadi N.E."/>
            <person name="Vos R."/>
            <person name="Hasami M.H."/>
            <person name="Devisetty U.K."/>
            <person name="Aguiy J.C."/>
        </authorList>
    </citation>
    <scope>NUCLEOTIDE SEQUENCE [LARGE SCALE GENOMIC DNA]</scope>
    <source>
        <strain evidence="1">JCA_2017</strain>
    </source>
</reference>
<dbReference type="EMBL" id="QJKJ01011556">
    <property type="protein sequence ID" value="RDX70838.1"/>
    <property type="molecule type" value="Genomic_DNA"/>
</dbReference>
<name>A0A371EXS5_MUCPR</name>
<sequence>MVGSWMYAQTCTRPYISFDVGMLGRYQSNPRIDYLKAAKKVHRYLQGTKDHMLAYRRPDYLEVIGYLDSNYARCVDSRISTFGYIFLLAGRVVSWKSAKQFTIATSTMEVEFVACFEATIQTLWLRNFTSLFGIVDSIPKSLKVYCDSFAIVFFSKNDKYSKRIKHMDMKNKECQLSICPLTKGLPPKTFIGHVERVGHSHYMFDVESSSPHMNQMEEY</sequence>
<comment type="caution">
    <text evidence="1">The sequence shown here is derived from an EMBL/GenBank/DDBJ whole genome shotgun (WGS) entry which is preliminary data.</text>
</comment>
<organism evidence="1 2">
    <name type="scientific">Mucuna pruriens</name>
    <name type="common">Velvet bean</name>
    <name type="synonym">Dolichos pruriens</name>
    <dbReference type="NCBI Taxonomy" id="157652"/>
    <lineage>
        <taxon>Eukaryota</taxon>
        <taxon>Viridiplantae</taxon>
        <taxon>Streptophyta</taxon>
        <taxon>Embryophyta</taxon>
        <taxon>Tracheophyta</taxon>
        <taxon>Spermatophyta</taxon>
        <taxon>Magnoliopsida</taxon>
        <taxon>eudicotyledons</taxon>
        <taxon>Gunneridae</taxon>
        <taxon>Pentapetalae</taxon>
        <taxon>rosids</taxon>
        <taxon>fabids</taxon>
        <taxon>Fabales</taxon>
        <taxon>Fabaceae</taxon>
        <taxon>Papilionoideae</taxon>
        <taxon>50 kb inversion clade</taxon>
        <taxon>NPAAA clade</taxon>
        <taxon>indigoferoid/millettioid clade</taxon>
        <taxon>Phaseoleae</taxon>
        <taxon>Mucuna</taxon>
    </lineage>
</organism>
<evidence type="ECO:0008006" key="3">
    <source>
        <dbReference type="Google" id="ProtNLM"/>
    </source>
</evidence>
<evidence type="ECO:0000313" key="1">
    <source>
        <dbReference type="EMBL" id="RDX70838.1"/>
    </source>
</evidence>
<dbReference type="AlphaFoldDB" id="A0A371EXS5"/>
<gene>
    <name evidence="1" type="ORF">CR513_49865</name>
</gene>
<keyword evidence="2" id="KW-1185">Reference proteome</keyword>
<evidence type="ECO:0000313" key="2">
    <source>
        <dbReference type="Proteomes" id="UP000257109"/>
    </source>
</evidence>
<dbReference type="OrthoDB" id="1645289at2759"/>
<proteinExistence type="predicted"/>
<dbReference type="PANTHER" id="PTHR11439:SF467">
    <property type="entry name" value="INTEGRASE CATALYTIC DOMAIN-CONTAINING PROTEIN"/>
    <property type="match status" value="1"/>
</dbReference>